<dbReference type="EC" id="4.1.2.25" evidence="6"/>
<dbReference type="Gene3D" id="3.30.1130.10">
    <property type="match status" value="1"/>
</dbReference>
<protein>
    <recommendedName>
        <fullName evidence="6">7,8-dihydroneopterin aldolase</fullName>
        <ecNumber evidence="6">4.1.2.25</ecNumber>
    </recommendedName>
</protein>
<dbReference type="GO" id="GO:0046656">
    <property type="term" value="P:folic acid biosynthetic process"/>
    <property type="evidence" value="ECO:0007669"/>
    <property type="project" value="UniProtKB-UniRule"/>
</dbReference>
<dbReference type="NCBIfam" id="TIGR00525">
    <property type="entry name" value="folB"/>
    <property type="match status" value="1"/>
</dbReference>
<organism evidence="9 10">
    <name type="scientific">Collinsella aerofaciens</name>
    <dbReference type="NCBI Taxonomy" id="74426"/>
    <lineage>
        <taxon>Bacteria</taxon>
        <taxon>Bacillati</taxon>
        <taxon>Actinomycetota</taxon>
        <taxon>Coriobacteriia</taxon>
        <taxon>Coriobacteriales</taxon>
        <taxon>Coriobacteriaceae</taxon>
        <taxon>Collinsella</taxon>
    </lineage>
</organism>
<evidence type="ECO:0000256" key="3">
    <source>
        <dbReference type="ARBA" id="ARBA00005708"/>
    </source>
</evidence>
<evidence type="ECO:0000256" key="1">
    <source>
        <dbReference type="ARBA" id="ARBA00001353"/>
    </source>
</evidence>
<evidence type="ECO:0000256" key="4">
    <source>
        <dbReference type="ARBA" id="ARBA00022909"/>
    </source>
</evidence>
<dbReference type="SMART" id="SM00905">
    <property type="entry name" value="FolB"/>
    <property type="match status" value="1"/>
</dbReference>
<dbReference type="GO" id="GO:0004150">
    <property type="term" value="F:dihydroneopterin aldolase activity"/>
    <property type="evidence" value="ECO:0007669"/>
    <property type="project" value="UniProtKB-UniRule"/>
</dbReference>
<comment type="similarity">
    <text evidence="3 6">Belongs to the DHNA family.</text>
</comment>
<evidence type="ECO:0000313" key="10">
    <source>
        <dbReference type="Proteomes" id="UP000095468"/>
    </source>
</evidence>
<dbReference type="Proteomes" id="UP000095468">
    <property type="component" value="Unassembled WGS sequence"/>
</dbReference>
<feature type="region of interest" description="Disordered" evidence="7">
    <location>
        <begin position="1"/>
        <end position="22"/>
    </location>
</feature>
<evidence type="ECO:0000259" key="8">
    <source>
        <dbReference type="SMART" id="SM00905"/>
    </source>
</evidence>
<dbReference type="GO" id="GO:0046654">
    <property type="term" value="P:tetrahydrofolate biosynthetic process"/>
    <property type="evidence" value="ECO:0007669"/>
    <property type="project" value="UniProtKB-UniRule"/>
</dbReference>
<evidence type="ECO:0000256" key="7">
    <source>
        <dbReference type="SAM" id="MobiDB-lite"/>
    </source>
</evidence>
<dbReference type="SUPFAM" id="SSF55620">
    <property type="entry name" value="Tetrahydrobiopterin biosynthesis enzymes-like"/>
    <property type="match status" value="1"/>
</dbReference>
<evidence type="ECO:0000256" key="2">
    <source>
        <dbReference type="ARBA" id="ARBA00005013"/>
    </source>
</evidence>
<evidence type="ECO:0000256" key="6">
    <source>
        <dbReference type="RuleBase" id="RU362079"/>
    </source>
</evidence>
<dbReference type="NCBIfam" id="TIGR00526">
    <property type="entry name" value="folB_dom"/>
    <property type="match status" value="1"/>
</dbReference>
<accession>A0A174EDW2</accession>
<dbReference type="InterPro" id="IPR043133">
    <property type="entry name" value="GTP-CH-I_C/QueF"/>
</dbReference>
<evidence type="ECO:0000256" key="5">
    <source>
        <dbReference type="ARBA" id="ARBA00023239"/>
    </source>
</evidence>
<dbReference type="PANTHER" id="PTHR42844">
    <property type="entry name" value="DIHYDRONEOPTERIN ALDOLASE 1-RELATED"/>
    <property type="match status" value="1"/>
</dbReference>
<dbReference type="GO" id="GO:0005737">
    <property type="term" value="C:cytoplasm"/>
    <property type="evidence" value="ECO:0007669"/>
    <property type="project" value="TreeGrafter"/>
</dbReference>
<dbReference type="PANTHER" id="PTHR42844:SF1">
    <property type="entry name" value="DIHYDRONEOPTERIN ALDOLASE 1-RELATED"/>
    <property type="match status" value="1"/>
</dbReference>
<proteinExistence type="inferred from homology"/>
<reference evidence="9 10" key="1">
    <citation type="submission" date="2015-09" db="EMBL/GenBank/DDBJ databases">
        <authorList>
            <consortium name="Pathogen Informatics"/>
        </authorList>
    </citation>
    <scope>NUCLEOTIDE SEQUENCE [LARGE SCALE GENOMIC DNA]</scope>
    <source>
        <strain evidence="9 10">2789STDY5608823</strain>
    </source>
</reference>
<name>A0A174EDW2_9ACTN</name>
<comment type="pathway">
    <text evidence="2 6">Cofactor biosynthesis; tetrahydrofolate biosynthesis; 2-amino-4-hydroxy-6-hydroxymethyl-7,8-dihydropteridine diphosphate from 7,8-dihydroneopterin triphosphate: step 3/4.</text>
</comment>
<keyword evidence="5 6" id="KW-0456">Lyase</keyword>
<comment type="catalytic activity">
    <reaction evidence="1 6">
        <text>7,8-dihydroneopterin = 6-hydroxymethyl-7,8-dihydropterin + glycolaldehyde</text>
        <dbReference type="Rhea" id="RHEA:10540"/>
        <dbReference type="ChEBI" id="CHEBI:17001"/>
        <dbReference type="ChEBI" id="CHEBI:17071"/>
        <dbReference type="ChEBI" id="CHEBI:44841"/>
        <dbReference type="EC" id="4.1.2.25"/>
    </reaction>
</comment>
<gene>
    <name evidence="9" type="primary">sulD</name>
    <name evidence="9" type="ORF">ERS852381_01415</name>
</gene>
<dbReference type="UniPathway" id="UPA00077">
    <property type="reaction ID" value="UER00154"/>
</dbReference>
<dbReference type="Pfam" id="PF02152">
    <property type="entry name" value="FolB"/>
    <property type="match status" value="1"/>
</dbReference>
<feature type="domain" description="Dihydroneopterin aldolase/epimerase" evidence="8">
    <location>
        <begin position="46"/>
        <end position="159"/>
    </location>
</feature>
<dbReference type="AlphaFoldDB" id="A0A174EDW2"/>
<dbReference type="InterPro" id="IPR006157">
    <property type="entry name" value="FolB_dom"/>
</dbReference>
<keyword evidence="4 6" id="KW-0289">Folate biosynthesis</keyword>
<evidence type="ECO:0000313" key="9">
    <source>
        <dbReference type="EMBL" id="CUO34589.1"/>
    </source>
</evidence>
<dbReference type="InterPro" id="IPR006156">
    <property type="entry name" value="Dihydroneopterin_aldolase"/>
</dbReference>
<dbReference type="RefSeq" id="WP_055286920.1">
    <property type="nucleotide sequence ID" value="NZ_CYYP01000012.1"/>
</dbReference>
<dbReference type="EMBL" id="CYYP01000012">
    <property type="protein sequence ID" value="CUO34589.1"/>
    <property type="molecule type" value="Genomic_DNA"/>
</dbReference>
<dbReference type="CDD" id="cd00534">
    <property type="entry name" value="DHNA_DHNTPE"/>
    <property type="match status" value="1"/>
</dbReference>
<comment type="function">
    <text evidence="6">Catalyzes the conversion of 7,8-dihydroneopterin to 6-hydroxymethyl-7,8-dihydropterin.</text>
</comment>
<sequence length="161" mass="17692">MSNKKLPENATKTEGAELARRGRGDISTATAVPHVSYDDLRHADRITIDGLEVFANHGVYPEENALGQKFIVSLVLYADLRAAGEHDNLDASIDYGSVCHDVDGYLREHTFKLIEAAAEGVAQMLLRRYPLLLGVRVKLDKPWAPVGLPLASCGVEIERVR</sequence>